<proteinExistence type="predicted"/>
<dbReference type="InterPro" id="IPR051561">
    <property type="entry name" value="FRAS1_ECM"/>
</dbReference>
<evidence type="ECO:0000313" key="7">
    <source>
        <dbReference type="Proteomes" id="UP001163046"/>
    </source>
</evidence>
<reference evidence="6" key="1">
    <citation type="submission" date="2023-01" db="EMBL/GenBank/DDBJ databases">
        <title>Genome assembly of the deep-sea coral Lophelia pertusa.</title>
        <authorList>
            <person name="Herrera S."/>
            <person name="Cordes E."/>
        </authorList>
    </citation>
    <scope>NUCLEOTIDE SEQUENCE</scope>
    <source>
        <strain evidence="6">USNM1676648</strain>
        <tissue evidence="6">Polyp</tissue>
    </source>
</reference>
<protein>
    <submittedName>
        <fullName evidence="6">FRAS1- extracellular matrix protein 2</fullName>
    </submittedName>
</protein>
<dbReference type="PROSITE" id="PS51854">
    <property type="entry name" value="CSPG"/>
    <property type="match status" value="3"/>
</dbReference>
<dbReference type="GO" id="GO:0009653">
    <property type="term" value="P:anatomical structure morphogenesis"/>
    <property type="evidence" value="ECO:0007669"/>
    <property type="project" value="TreeGrafter"/>
</dbReference>
<evidence type="ECO:0000256" key="4">
    <source>
        <dbReference type="PROSITE-ProRule" id="PRU01201"/>
    </source>
</evidence>
<dbReference type="PANTHER" id="PTHR45739:SF8">
    <property type="entry name" value="FRAS1-RELATED EXTRACELLULAR MATRIX PROTEIN 1"/>
    <property type="match status" value="1"/>
</dbReference>
<name>A0A9W9ZPV6_9CNID</name>
<comment type="caution">
    <text evidence="6">The sequence shown here is derived from an EMBL/GenBank/DDBJ whole genome shotgun (WGS) entry which is preliminary data.</text>
</comment>
<organism evidence="6 7">
    <name type="scientific">Desmophyllum pertusum</name>
    <dbReference type="NCBI Taxonomy" id="174260"/>
    <lineage>
        <taxon>Eukaryota</taxon>
        <taxon>Metazoa</taxon>
        <taxon>Cnidaria</taxon>
        <taxon>Anthozoa</taxon>
        <taxon>Hexacorallia</taxon>
        <taxon>Scleractinia</taxon>
        <taxon>Caryophylliina</taxon>
        <taxon>Caryophylliidae</taxon>
        <taxon>Desmophyllum</taxon>
    </lineage>
</organism>
<feature type="chain" id="PRO_5040831720" evidence="5">
    <location>
        <begin position="20"/>
        <end position="460"/>
    </location>
</feature>
<evidence type="ECO:0000313" key="6">
    <source>
        <dbReference type="EMBL" id="KAJ7383799.1"/>
    </source>
</evidence>
<sequence>MDRVLILLRIVCLLQFVLCCDGFLRVAKVSPITVEMGRSVFLDPVHDLKITFPEGADLELIDQSTRRIEREYFQIIVRIMAARSNQKPVASFQASHTVEVNQYTFAPITSDILAASDTETDEGEIIFNITQAFQPGEGSLVNTDDPYQPLTAFYQRDIAQFKIAYRPPATQTDELRMFQVVLEAVDTEGAKSEQILLLIMVKPTNNYAPLVTKNAGLSLFEGQSRAITEELNLAIADKDNFNDVRLQVVGGLRHGELRIMGHKIDTFMATDLEIPVITYHHDNSDTYSDNIIFRLSDGKHDVKFLFPVTIGAVDDTAPTLVYNTGLILDEGEMALVDQYMLSATDIDSEDNKIQFKVISFPNFQENSGSALFQETSVGVLFLRMRNTPESLENWVLQEDGFYEQNVTQFSQFDINNRRLYYRHLGGEVFNDEIAFVMFDQADNPNVSPIKNFPSYHPSRG</sequence>
<gene>
    <name evidence="6" type="primary">FREM2</name>
    <name evidence="6" type="ORF">OS493_026333</name>
</gene>
<dbReference type="OrthoDB" id="10070858at2759"/>
<evidence type="ECO:0000256" key="2">
    <source>
        <dbReference type="ARBA" id="ARBA00022737"/>
    </source>
</evidence>
<keyword evidence="2" id="KW-0677">Repeat</keyword>
<dbReference type="Pfam" id="PF16184">
    <property type="entry name" value="Cadherin_3"/>
    <property type="match status" value="3"/>
</dbReference>
<evidence type="ECO:0000256" key="5">
    <source>
        <dbReference type="SAM" id="SignalP"/>
    </source>
</evidence>
<feature type="repeat" description="CSPG" evidence="4">
    <location>
        <begin position="208"/>
        <end position="296"/>
    </location>
</feature>
<evidence type="ECO:0000256" key="3">
    <source>
        <dbReference type="ARBA" id="ARBA00023180"/>
    </source>
</evidence>
<feature type="repeat" description="CSPG" evidence="4">
    <location>
        <begin position="317"/>
        <end position="438"/>
    </location>
</feature>
<dbReference type="EMBL" id="MU825895">
    <property type="protein sequence ID" value="KAJ7383799.1"/>
    <property type="molecule type" value="Genomic_DNA"/>
</dbReference>
<feature type="signal peptide" evidence="5">
    <location>
        <begin position="1"/>
        <end position="19"/>
    </location>
</feature>
<dbReference type="PANTHER" id="PTHR45739">
    <property type="entry name" value="MATRIX PROTEIN, PUTATIVE-RELATED"/>
    <property type="match status" value="1"/>
</dbReference>
<feature type="repeat" description="CSPG" evidence="4">
    <location>
        <begin position="87"/>
        <end position="183"/>
    </location>
</feature>
<keyword evidence="1 5" id="KW-0732">Signal</keyword>
<dbReference type="Proteomes" id="UP001163046">
    <property type="component" value="Unassembled WGS sequence"/>
</dbReference>
<dbReference type="InterPro" id="IPR039005">
    <property type="entry name" value="CSPG_rpt"/>
</dbReference>
<dbReference type="AlphaFoldDB" id="A0A9W9ZPV6"/>
<evidence type="ECO:0000256" key="1">
    <source>
        <dbReference type="ARBA" id="ARBA00022729"/>
    </source>
</evidence>
<accession>A0A9W9ZPV6</accession>
<keyword evidence="3" id="KW-0325">Glycoprotein</keyword>
<keyword evidence="7" id="KW-1185">Reference proteome</keyword>